<keyword evidence="3" id="KW-1185">Reference proteome</keyword>
<protein>
    <submittedName>
        <fullName evidence="2">Uncharacterized protein</fullName>
    </submittedName>
</protein>
<proteinExistence type="predicted"/>
<evidence type="ECO:0000313" key="3">
    <source>
        <dbReference type="Proteomes" id="UP001632038"/>
    </source>
</evidence>
<evidence type="ECO:0000256" key="1">
    <source>
        <dbReference type="SAM" id="SignalP"/>
    </source>
</evidence>
<reference evidence="3" key="1">
    <citation type="journal article" date="2024" name="IScience">
        <title>Strigolactones Initiate the Formation of Haustorium-like Structures in Castilleja.</title>
        <authorList>
            <person name="Buerger M."/>
            <person name="Peterson D."/>
            <person name="Chory J."/>
        </authorList>
    </citation>
    <scope>NUCLEOTIDE SEQUENCE [LARGE SCALE GENOMIC DNA]</scope>
</reference>
<feature type="signal peptide" evidence="1">
    <location>
        <begin position="1"/>
        <end position="25"/>
    </location>
</feature>
<organism evidence="2 3">
    <name type="scientific">Castilleja foliolosa</name>
    <dbReference type="NCBI Taxonomy" id="1961234"/>
    <lineage>
        <taxon>Eukaryota</taxon>
        <taxon>Viridiplantae</taxon>
        <taxon>Streptophyta</taxon>
        <taxon>Embryophyta</taxon>
        <taxon>Tracheophyta</taxon>
        <taxon>Spermatophyta</taxon>
        <taxon>Magnoliopsida</taxon>
        <taxon>eudicotyledons</taxon>
        <taxon>Gunneridae</taxon>
        <taxon>Pentapetalae</taxon>
        <taxon>asterids</taxon>
        <taxon>lamiids</taxon>
        <taxon>Lamiales</taxon>
        <taxon>Orobanchaceae</taxon>
        <taxon>Pedicularideae</taxon>
        <taxon>Castillejinae</taxon>
        <taxon>Castilleja</taxon>
    </lineage>
</organism>
<dbReference type="EMBL" id="JAVIJP010000017">
    <property type="protein sequence ID" value="KAL3640901.1"/>
    <property type="molecule type" value="Genomic_DNA"/>
</dbReference>
<name>A0ABD3DJ13_9LAMI</name>
<accession>A0ABD3DJ13</accession>
<sequence length="182" mass="21105">MGLSLVFGWSKFLLHSQIWCSVGDALTLSDLVDKNRFTSTFYLIYFLPFAQVRERSRSENVKKSEEVQVSFKISEDEDVKYSLVSKRLSTLLGKLHSKVDNLFGTETWKRISHSLPKKPEQLTRTCKSPTQSYPNKPAFGCVLGAARKIRKFSAKYMRQFRKLVRWCILLPKDPAHTLIIWI</sequence>
<gene>
    <name evidence="2" type="ORF">CASFOL_015869</name>
</gene>
<evidence type="ECO:0000313" key="2">
    <source>
        <dbReference type="EMBL" id="KAL3640901.1"/>
    </source>
</evidence>
<dbReference type="Proteomes" id="UP001632038">
    <property type="component" value="Unassembled WGS sequence"/>
</dbReference>
<keyword evidence="1" id="KW-0732">Signal</keyword>
<dbReference type="AlphaFoldDB" id="A0ABD3DJ13"/>
<feature type="chain" id="PRO_5044763103" evidence="1">
    <location>
        <begin position="26"/>
        <end position="182"/>
    </location>
</feature>
<comment type="caution">
    <text evidence="2">The sequence shown here is derived from an EMBL/GenBank/DDBJ whole genome shotgun (WGS) entry which is preliminary data.</text>
</comment>